<sequence length="104" mass="11901">MTCELLTVRYGWYRTQQAASTHPLCKSASSLSLSLVVVGHRSRQRNQESEIIFQFGRSHIRMYSLLRSTAHPPQIEAEKVDFIPGHVFIPTSYLFSWSDFAALL</sequence>
<dbReference type="Proteomes" id="UP000607653">
    <property type="component" value="Unassembled WGS sequence"/>
</dbReference>
<accession>A0A822YNZ0</accession>
<dbReference type="EMBL" id="DUZY01000004">
    <property type="protein sequence ID" value="DAD34320.1"/>
    <property type="molecule type" value="Genomic_DNA"/>
</dbReference>
<evidence type="ECO:0000313" key="1">
    <source>
        <dbReference type="EMBL" id="DAD34320.1"/>
    </source>
</evidence>
<evidence type="ECO:0000313" key="2">
    <source>
        <dbReference type="Proteomes" id="UP000607653"/>
    </source>
</evidence>
<reference evidence="1 2" key="1">
    <citation type="journal article" date="2020" name="Mol. Biol. Evol.">
        <title>Distinct Expression and Methylation Patterns for Genes with Different Fates following a Single Whole-Genome Duplication in Flowering Plants.</title>
        <authorList>
            <person name="Shi T."/>
            <person name="Rahmani R.S."/>
            <person name="Gugger P.F."/>
            <person name="Wang M."/>
            <person name="Li H."/>
            <person name="Zhang Y."/>
            <person name="Li Z."/>
            <person name="Wang Q."/>
            <person name="Van de Peer Y."/>
            <person name="Marchal K."/>
            <person name="Chen J."/>
        </authorList>
    </citation>
    <scope>NUCLEOTIDE SEQUENCE [LARGE SCALE GENOMIC DNA]</scope>
    <source>
        <tissue evidence="1">Leaf</tissue>
    </source>
</reference>
<name>A0A822YNZ0_NELNU</name>
<gene>
    <name evidence="1" type="ORF">HUJ06_004960</name>
</gene>
<keyword evidence="2" id="KW-1185">Reference proteome</keyword>
<comment type="caution">
    <text evidence="1">The sequence shown here is derived from an EMBL/GenBank/DDBJ whole genome shotgun (WGS) entry which is preliminary data.</text>
</comment>
<proteinExistence type="predicted"/>
<dbReference type="AlphaFoldDB" id="A0A822YNZ0"/>
<protein>
    <submittedName>
        <fullName evidence="1">Uncharacterized protein</fullName>
    </submittedName>
</protein>
<organism evidence="1 2">
    <name type="scientific">Nelumbo nucifera</name>
    <name type="common">Sacred lotus</name>
    <dbReference type="NCBI Taxonomy" id="4432"/>
    <lineage>
        <taxon>Eukaryota</taxon>
        <taxon>Viridiplantae</taxon>
        <taxon>Streptophyta</taxon>
        <taxon>Embryophyta</taxon>
        <taxon>Tracheophyta</taxon>
        <taxon>Spermatophyta</taxon>
        <taxon>Magnoliopsida</taxon>
        <taxon>Proteales</taxon>
        <taxon>Nelumbonaceae</taxon>
        <taxon>Nelumbo</taxon>
    </lineage>
</organism>